<evidence type="ECO:0000313" key="6">
    <source>
        <dbReference type="Proteomes" id="UP000092698"/>
    </source>
</evidence>
<name>A0A1C7D7H4_9SPHN</name>
<feature type="chain" id="PRO_5008884403" evidence="3">
    <location>
        <begin position="26"/>
        <end position="290"/>
    </location>
</feature>
<feature type="domain" description="BD-FAE-like" evidence="4">
    <location>
        <begin position="51"/>
        <end position="223"/>
    </location>
</feature>
<reference evidence="5 6" key="1">
    <citation type="submission" date="2016-07" db="EMBL/GenBank/DDBJ databases">
        <title>Complete genome sequence of Altererythrobacter namhicola JCM 16345T, containing esterase-encoding genes.</title>
        <authorList>
            <person name="Cheng H."/>
            <person name="Wu Y.-H."/>
            <person name="Jian S.-L."/>
            <person name="Huo Y.-Y."/>
            <person name="Wang C.-S."/>
            <person name="Xu X.-W."/>
        </authorList>
    </citation>
    <scope>NUCLEOTIDE SEQUENCE [LARGE SCALE GENOMIC DNA]</scope>
    <source>
        <strain evidence="5 6">JCM 16345</strain>
    </source>
</reference>
<feature type="signal peptide" evidence="3">
    <location>
        <begin position="1"/>
        <end position="25"/>
    </location>
</feature>
<dbReference type="PATRIC" id="fig|645517.4.peg.1073"/>
<dbReference type="KEGG" id="anh:A6F65_01078"/>
<proteinExistence type="inferred from homology"/>
<dbReference type="InterPro" id="IPR050300">
    <property type="entry name" value="GDXG_lipolytic_enzyme"/>
</dbReference>
<evidence type="ECO:0000256" key="1">
    <source>
        <dbReference type="ARBA" id="ARBA00010515"/>
    </source>
</evidence>
<sequence length="290" mass="30158">MFRPILIAVFTLSLLCALLVSPAGARPEGVRTIAYGTHELQQFDLHAADDAESSAAVPAVIFVHGGGWQRGDKAAASHRAKAAHVTSLGYAFISVNYRLLPESDAEAQAQDVAAAIAYVMENAAALGVDASRIVLSGHSAGAHLAGLVATDESLLAQHGHSPASLAGVILLDGAAYDVEAQIAQADGRRADMYHAAFGTQPDRWRELSPTAHVGGKDAPVFLLLHVERAGAAAQAKALGAMLAAEGRDAEVVGVAGRGLRGHRDISARLGEADYPATPIVTNWLARIFTV</sequence>
<dbReference type="PROSITE" id="PS01173">
    <property type="entry name" value="LIPASE_GDXG_HIS"/>
    <property type="match status" value="1"/>
</dbReference>
<dbReference type="Proteomes" id="UP000092698">
    <property type="component" value="Chromosome"/>
</dbReference>
<dbReference type="PANTHER" id="PTHR48081">
    <property type="entry name" value="AB HYDROLASE SUPERFAMILY PROTEIN C4A8.06C"/>
    <property type="match status" value="1"/>
</dbReference>
<dbReference type="GO" id="GO:0004806">
    <property type="term" value="F:triacylglycerol lipase activity"/>
    <property type="evidence" value="ECO:0007669"/>
    <property type="project" value="UniProtKB-EC"/>
</dbReference>
<keyword evidence="2 5" id="KW-0378">Hydrolase</keyword>
<dbReference type="AlphaFoldDB" id="A0A1C7D7H4"/>
<keyword evidence="6" id="KW-1185">Reference proteome</keyword>
<dbReference type="InterPro" id="IPR002168">
    <property type="entry name" value="Lipase_GDXG_HIS_AS"/>
</dbReference>
<dbReference type="InterPro" id="IPR049492">
    <property type="entry name" value="BD-FAE-like_dom"/>
</dbReference>
<dbReference type="SUPFAM" id="SSF53474">
    <property type="entry name" value="alpha/beta-Hydrolases"/>
    <property type="match status" value="1"/>
</dbReference>
<comment type="similarity">
    <text evidence="1">Belongs to the 'GDXG' lipolytic enzyme family.</text>
</comment>
<evidence type="ECO:0000256" key="3">
    <source>
        <dbReference type="SAM" id="SignalP"/>
    </source>
</evidence>
<evidence type="ECO:0000256" key="2">
    <source>
        <dbReference type="ARBA" id="ARBA00022801"/>
    </source>
</evidence>
<organism evidence="5 6">
    <name type="scientific">Paraurantiacibacter namhicola</name>
    <dbReference type="NCBI Taxonomy" id="645517"/>
    <lineage>
        <taxon>Bacteria</taxon>
        <taxon>Pseudomonadati</taxon>
        <taxon>Pseudomonadota</taxon>
        <taxon>Alphaproteobacteria</taxon>
        <taxon>Sphingomonadales</taxon>
        <taxon>Erythrobacteraceae</taxon>
        <taxon>Paraurantiacibacter</taxon>
    </lineage>
</organism>
<evidence type="ECO:0000259" key="4">
    <source>
        <dbReference type="Pfam" id="PF20434"/>
    </source>
</evidence>
<keyword evidence="3" id="KW-0732">Signal</keyword>
<dbReference type="EMBL" id="CP016545">
    <property type="protein sequence ID" value="ANU07387.1"/>
    <property type="molecule type" value="Genomic_DNA"/>
</dbReference>
<dbReference type="InterPro" id="IPR029058">
    <property type="entry name" value="AB_hydrolase_fold"/>
</dbReference>
<dbReference type="EC" id="3.1.1.3" evidence="5"/>
<dbReference type="Gene3D" id="3.40.50.1820">
    <property type="entry name" value="alpha/beta hydrolase"/>
    <property type="match status" value="1"/>
</dbReference>
<dbReference type="STRING" id="645517.A6F65_01078"/>
<accession>A0A1C7D7H4</accession>
<dbReference type="RefSeq" id="WP_067786585.1">
    <property type="nucleotide sequence ID" value="NZ_CP016545.1"/>
</dbReference>
<dbReference type="Pfam" id="PF20434">
    <property type="entry name" value="BD-FAE"/>
    <property type="match status" value="1"/>
</dbReference>
<dbReference type="OrthoDB" id="9771666at2"/>
<gene>
    <name evidence="5" type="primary">lip2</name>
    <name evidence="5" type="ORF">A6F65_01078</name>
</gene>
<evidence type="ECO:0000313" key="5">
    <source>
        <dbReference type="EMBL" id="ANU07387.1"/>
    </source>
</evidence>
<protein>
    <submittedName>
        <fullName evidence="5">Lipase 2</fullName>
        <ecNumber evidence="5">3.1.1.3</ecNumber>
    </submittedName>
</protein>
<dbReference type="PANTHER" id="PTHR48081:SF33">
    <property type="entry name" value="KYNURENINE FORMAMIDASE"/>
    <property type="match status" value="1"/>
</dbReference>